<keyword evidence="2" id="KW-1185">Reference proteome</keyword>
<organism evidence="1 2">
    <name type="scientific">Ruegeria atlantica</name>
    <dbReference type="NCBI Taxonomy" id="81569"/>
    <lineage>
        <taxon>Bacteria</taxon>
        <taxon>Pseudomonadati</taxon>
        <taxon>Pseudomonadota</taxon>
        <taxon>Alphaproteobacteria</taxon>
        <taxon>Rhodobacterales</taxon>
        <taxon>Roseobacteraceae</taxon>
        <taxon>Ruegeria</taxon>
    </lineage>
</organism>
<protein>
    <submittedName>
        <fullName evidence="1">Uncharacterized protein</fullName>
    </submittedName>
</protein>
<dbReference type="EMBL" id="CYPS01000028">
    <property type="protein sequence ID" value="CUH42777.1"/>
    <property type="molecule type" value="Genomic_DNA"/>
</dbReference>
<reference evidence="2" key="1">
    <citation type="submission" date="2015-09" db="EMBL/GenBank/DDBJ databases">
        <authorList>
            <person name="Rodrigo-Torres L."/>
            <person name="Arahal D.R."/>
        </authorList>
    </citation>
    <scope>NUCLEOTIDE SEQUENCE [LARGE SCALE GENOMIC DNA]</scope>
    <source>
        <strain evidence="2">CECT 4293</strain>
    </source>
</reference>
<evidence type="ECO:0000313" key="1">
    <source>
        <dbReference type="EMBL" id="CUH42777.1"/>
    </source>
</evidence>
<proteinExistence type="predicted"/>
<dbReference type="Proteomes" id="UP000050786">
    <property type="component" value="Unassembled WGS sequence"/>
</dbReference>
<sequence length="63" mass="6991">MAMPYDIARGSVPCIAPPPERPEVSKRSITLRSAAGVFSCADWVFRVYLGLPATRPDSDFKHR</sequence>
<evidence type="ECO:0000313" key="2">
    <source>
        <dbReference type="Proteomes" id="UP000050786"/>
    </source>
</evidence>
<dbReference type="AlphaFoldDB" id="A0A0P1E397"/>
<name>A0A0P1E397_9RHOB</name>
<accession>A0A0P1E397</accession>
<gene>
    <name evidence="1" type="ORF">RUM4293_01666</name>
</gene>